<keyword evidence="4" id="KW-0378">Hydrolase</keyword>
<dbReference type="PANTHER" id="PTHR11247">
    <property type="entry name" value="PALMITOYL-PROTEIN THIOESTERASE/DOLICHYLDIPHOSPHATASE 1"/>
    <property type="match status" value="1"/>
</dbReference>
<dbReference type="EC" id="3.1.2.2" evidence="8"/>
<comment type="function">
    <text evidence="10">Catalyzes the cleavage of thioester bonds from S-palmitoyl-CoA or S-palmitoyl-N-acetylcysteamine (unbranched structures) but does not have activity against palmitoylcysteine or palmitoylated proteins, branched structures or bulky head groups. Conversely, hydrolyzes both long and short chain fatty acyl-CoA substrate.</text>
</comment>
<evidence type="ECO:0000256" key="10">
    <source>
        <dbReference type="ARBA" id="ARBA00093353"/>
    </source>
</evidence>
<evidence type="ECO:0000256" key="8">
    <source>
        <dbReference type="ARBA" id="ARBA00038848"/>
    </source>
</evidence>
<comment type="catalytic activity">
    <reaction evidence="9">
        <text>S-hexadecanoyl-N-acetylcysteamine + H2O = N-acetylcysteamine + hexadecanoate + H(+)</text>
        <dbReference type="Rhea" id="RHEA:84099"/>
        <dbReference type="ChEBI" id="CHEBI:7896"/>
        <dbReference type="ChEBI" id="CHEBI:15377"/>
        <dbReference type="ChEBI" id="CHEBI:15378"/>
        <dbReference type="ChEBI" id="CHEBI:74410"/>
        <dbReference type="ChEBI" id="CHEBI:233601"/>
    </reaction>
</comment>
<evidence type="ECO:0000256" key="11">
    <source>
        <dbReference type="SAM" id="Phobius"/>
    </source>
</evidence>
<evidence type="ECO:0000256" key="5">
    <source>
        <dbReference type="ARBA" id="ARBA00023157"/>
    </source>
</evidence>
<organism evidence="12 13">
    <name type="scientific">Limulus polyphemus</name>
    <name type="common">Atlantic horseshoe crab</name>
    <dbReference type="NCBI Taxonomy" id="6850"/>
    <lineage>
        <taxon>Eukaryota</taxon>
        <taxon>Metazoa</taxon>
        <taxon>Ecdysozoa</taxon>
        <taxon>Arthropoda</taxon>
        <taxon>Chelicerata</taxon>
        <taxon>Merostomata</taxon>
        <taxon>Xiphosura</taxon>
        <taxon>Limulidae</taxon>
        <taxon>Limulus</taxon>
    </lineage>
</organism>
<dbReference type="PANTHER" id="PTHR11247:SF27">
    <property type="entry name" value="LYSOSOMAL THIOESTERASE PPT2"/>
    <property type="match status" value="1"/>
</dbReference>
<dbReference type="InterPro" id="IPR002472">
    <property type="entry name" value="Palm_thioest"/>
</dbReference>
<accession>A0ABM1SPF2</accession>
<protein>
    <recommendedName>
        <fullName evidence="8">palmitoyl-CoA hydrolase</fullName>
        <ecNumber evidence="8">3.1.2.2</ecNumber>
    </recommendedName>
</protein>
<keyword evidence="6" id="KW-0325">Glycoprotein</keyword>
<dbReference type="Gene3D" id="3.40.50.1820">
    <property type="entry name" value="alpha/beta hydrolase"/>
    <property type="match status" value="1"/>
</dbReference>
<evidence type="ECO:0000256" key="9">
    <source>
        <dbReference type="ARBA" id="ARBA00093223"/>
    </source>
</evidence>
<evidence type="ECO:0000256" key="7">
    <source>
        <dbReference type="ARBA" id="ARBA00023228"/>
    </source>
</evidence>
<dbReference type="SUPFAM" id="SSF53474">
    <property type="entry name" value="alpha/beta-Hydrolases"/>
    <property type="match status" value="1"/>
</dbReference>
<keyword evidence="11" id="KW-0472">Membrane</keyword>
<evidence type="ECO:0000256" key="1">
    <source>
        <dbReference type="ARBA" id="ARBA00004371"/>
    </source>
</evidence>
<evidence type="ECO:0000256" key="4">
    <source>
        <dbReference type="ARBA" id="ARBA00022801"/>
    </source>
</evidence>
<proteinExistence type="inferred from homology"/>
<name>A0ABM1SPF2_LIMPO</name>
<comment type="subcellular location">
    <subcellularLocation>
        <location evidence="1">Lysosome</location>
    </subcellularLocation>
</comment>
<evidence type="ECO:0000256" key="2">
    <source>
        <dbReference type="ARBA" id="ARBA00010758"/>
    </source>
</evidence>
<evidence type="ECO:0000313" key="12">
    <source>
        <dbReference type="Proteomes" id="UP000694941"/>
    </source>
</evidence>
<keyword evidence="7" id="KW-0458">Lysosome</keyword>
<evidence type="ECO:0000256" key="3">
    <source>
        <dbReference type="ARBA" id="ARBA00022729"/>
    </source>
</evidence>
<dbReference type="RefSeq" id="XP_022245508.1">
    <property type="nucleotide sequence ID" value="XM_022389800.1"/>
</dbReference>
<dbReference type="GeneID" id="106462515"/>
<comment type="similarity">
    <text evidence="2">Belongs to the palmitoyl-protein thioesterase family.</text>
</comment>
<keyword evidence="3" id="KW-0732">Signal</keyword>
<dbReference type="Pfam" id="PF02089">
    <property type="entry name" value="Palm_thioest"/>
    <property type="match status" value="1"/>
</dbReference>
<reference evidence="13" key="1">
    <citation type="submission" date="2025-08" db="UniProtKB">
        <authorList>
            <consortium name="RefSeq"/>
        </authorList>
    </citation>
    <scope>IDENTIFICATION</scope>
    <source>
        <tissue evidence="13">Muscle</tissue>
    </source>
</reference>
<feature type="transmembrane region" description="Helical" evidence="11">
    <location>
        <begin position="6"/>
        <end position="23"/>
    </location>
</feature>
<keyword evidence="5" id="KW-1015">Disulfide bond</keyword>
<evidence type="ECO:0000313" key="13">
    <source>
        <dbReference type="RefSeq" id="XP_022245508.1"/>
    </source>
</evidence>
<gene>
    <name evidence="13" type="primary">LOC106462515</name>
</gene>
<keyword evidence="11" id="KW-0812">Transmembrane</keyword>
<dbReference type="PRINTS" id="PR00414">
    <property type="entry name" value="PPTHIESTRASE"/>
</dbReference>
<keyword evidence="11" id="KW-1133">Transmembrane helix</keyword>
<dbReference type="Proteomes" id="UP000694941">
    <property type="component" value="Unplaced"/>
</dbReference>
<dbReference type="InterPro" id="IPR029058">
    <property type="entry name" value="AB_hydrolase_fold"/>
</dbReference>
<keyword evidence="12" id="KW-1185">Reference proteome</keyword>
<sequence>MSECWLWHYTIVFIVFLSFLSCCKGYKTVVLIHGLNDNEHTFDYLSSYIKKKHPGTNTTSLALLDGWESFAPLWFQIHHYGQCFKKIMKENPDGVNLIGYSQGGLVGRGLIMSLDNHNIHSFISLSSPQMGQFGDSALFHKFFPKLIKEYAYKFFYTVKGQMLSVGNYWNDPHHQDLFLNMSAFLPFINNQISHQRNNDFKRNFLRLKNLILIGGPDDGVVDPWQSSHFGFIDNYEQLVPMKQQQVDLSI</sequence>
<evidence type="ECO:0000256" key="6">
    <source>
        <dbReference type="ARBA" id="ARBA00023180"/>
    </source>
</evidence>